<dbReference type="Pfam" id="PF00535">
    <property type="entry name" value="Glycos_transf_2"/>
    <property type="match status" value="1"/>
</dbReference>
<dbReference type="RefSeq" id="WP_345374297.1">
    <property type="nucleotide sequence ID" value="NZ_BAABJX010000057.1"/>
</dbReference>
<gene>
    <name evidence="2" type="ORF">GCM10023331_35680</name>
</gene>
<dbReference type="Proteomes" id="UP001500298">
    <property type="component" value="Unassembled WGS sequence"/>
</dbReference>
<proteinExistence type="predicted"/>
<organism evidence="2 3">
    <name type="scientific">Algivirga pacifica</name>
    <dbReference type="NCBI Taxonomy" id="1162670"/>
    <lineage>
        <taxon>Bacteria</taxon>
        <taxon>Pseudomonadati</taxon>
        <taxon>Bacteroidota</taxon>
        <taxon>Cytophagia</taxon>
        <taxon>Cytophagales</taxon>
        <taxon>Flammeovirgaceae</taxon>
        <taxon>Algivirga</taxon>
    </lineage>
</organism>
<protein>
    <recommendedName>
        <fullName evidence="1">Glycosyltransferase 2-like domain-containing protein</fullName>
    </recommendedName>
</protein>
<comment type="caution">
    <text evidence="2">The sequence shown here is derived from an EMBL/GenBank/DDBJ whole genome shotgun (WGS) entry which is preliminary data.</text>
</comment>
<dbReference type="PANTHER" id="PTHR22916:SF3">
    <property type="entry name" value="UDP-GLCNAC:BETAGAL BETA-1,3-N-ACETYLGLUCOSAMINYLTRANSFERASE-LIKE PROTEIN 1"/>
    <property type="match status" value="1"/>
</dbReference>
<dbReference type="InterPro" id="IPR029044">
    <property type="entry name" value="Nucleotide-diphossugar_trans"/>
</dbReference>
<dbReference type="InterPro" id="IPR001173">
    <property type="entry name" value="Glyco_trans_2-like"/>
</dbReference>
<keyword evidence="3" id="KW-1185">Reference proteome</keyword>
<dbReference type="PANTHER" id="PTHR22916">
    <property type="entry name" value="GLYCOSYLTRANSFERASE"/>
    <property type="match status" value="1"/>
</dbReference>
<accession>A0ABP9DIP2</accession>
<evidence type="ECO:0000313" key="2">
    <source>
        <dbReference type="EMBL" id="GAA4847806.1"/>
    </source>
</evidence>
<dbReference type="SUPFAM" id="SSF53448">
    <property type="entry name" value="Nucleotide-diphospho-sugar transferases"/>
    <property type="match status" value="1"/>
</dbReference>
<sequence length="315" mass="37291">MDDTTVLSVLMPVYNAAQFLRDAIQSILDQTYDNFEFLIINDGSTDQSEEIILSYQDPRIRYIKNEKNLGLIATLNKGIDLAKGKYIARMDADDIARPQRFEKQLYFMQEQGVDVCGTAVKVFNYKIRSQAEKETWVFPQTHDDIRRMGLFQCPIAHPSVIFRKTSLRYSREYKHAEDYYFWYLHLKNGYKFTNLPEVLLDYRLHDTNVSVLHQEEQGKNAKVIRDLFYTNVYETQEQLFSGKLTKEKLCKYLRVIRETHGKLQDKDITLTWLDDWNNRFIESASPFLFGFILTFFLSGRSDYSLRDKFYLLRNS</sequence>
<evidence type="ECO:0000313" key="3">
    <source>
        <dbReference type="Proteomes" id="UP001500298"/>
    </source>
</evidence>
<dbReference type="EMBL" id="BAABJX010000057">
    <property type="protein sequence ID" value="GAA4847806.1"/>
    <property type="molecule type" value="Genomic_DNA"/>
</dbReference>
<feature type="domain" description="Glycosyltransferase 2-like" evidence="1">
    <location>
        <begin position="8"/>
        <end position="161"/>
    </location>
</feature>
<reference evidence="3" key="1">
    <citation type="journal article" date="2019" name="Int. J. Syst. Evol. Microbiol.">
        <title>The Global Catalogue of Microorganisms (GCM) 10K type strain sequencing project: providing services to taxonomists for standard genome sequencing and annotation.</title>
        <authorList>
            <consortium name="The Broad Institute Genomics Platform"/>
            <consortium name="The Broad Institute Genome Sequencing Center for Infectious Disease"/>
            <person name="Wu L."/>
            <person name="Ma J."/>
        </authorList>
    </citation>
    <scope>NUCLEOTIDE SEQUENCE [LARGE SCALE GENOMIC DNA]</scope>
    <source>
        <strain evidence="3">JCM 18326</strain>
    </source>
</reference>
<evidence type="ECO:0000259" key="1">
    <source>
        <dbReference type="Pfam" id="PF00535"/>
    </source>
</evidence>
<name>A0ABP9DIP2_9BACT</name>
<dbReference type="Gene3D" id="3.90.550.10">
    <property type="entry name" value="Spore Coat Polysaccharide Biosynthesis Protein SpsA, Chain A"/>
    <property type="match status" value="1"/>
</dbReference>